<organism evidence="3 4">
    <name type="scientific">Marinoscillum luteum</name>
    <dbReference type="NCBI Taxonomy" id="861051"/>
    <lineage>
        <taxon>Bacteria</taxon>
        <taxon>Pseudomonadati</taxon>
        <taxon>Bacteroidota</taxon>
        <taxon>Cytophagia</taxon>
        <taxon>Cytophagales</taxon>
        <taxon>Reichenbachiellaceae</taxon>
        <taxon>Marinoscillum</taxon>
    </lineage>
</organism>
<proteinExistence type="predicted"/>
<name>A0ABW7N9B0_9BACT</name>
<evidence type="ECO:0000313" key="3">
    <source>
        <dbReference type="EMBL" id="MFH6984075.1"/>
    </source>
</evidence>
<dbReference type="InterPro" id="IPR029030">
    <property type="entry name" value="Caspase-like_dom_sf"/>
</dbReference>
<keyword evidence="1" id="KW-0732">Signal</keyword>
<dbReference type="CDD" id="cd02258">
    <property type="entry name" value="Peptidase_C25_N"/>
    <property type="match status" value="1"/>
</dbReference>
<gene>
    <name evidence="3" type="ORF">ACHKAR_11535</name>
</gene>
<dbReference type="InterPro" id="IPR001769">
    <property type="entry name" value="Gingipain"/>
</dbReference>
<dbReference type="RefSeq" id="WP_395417502.1">
    <property type="nucleotide sequence ID" value="NZ_JBIPKE010000017.1"/>
</dbReference>
<dbReference type="EMBL" id="JBIPKE010000017">
    <property type="protein sequence ID" value="MFH6984075.1"/>
    <property type="molecule type" value="Genomic_DNA"/>
</dbReference>
<accession>A0ABW7N9B0</accession>
<keyword evidence="4" id="KW-1185">Reference proteome</keyword>
<evidence type="ECO:0000259" key="2">
    <source>
        <dbReference type="Pfam" id="PF01364"/>
    </source>
</evidence>
<dbReference type="Gene3D" id="3.40.50.10390">
    <property type="entry name" value="Gingipain r, domain 1"/>
    <property type="match status" value="1"/>
</dbReference>
<dbReference type="Proteomes" id="UP001610063">
    <property type="component" value="Unassembled WGS sequence"/>
</dbReference>
<dbReference type="Gene3D" id="2.60.40.10">
    <property type="entry name" value="Immunoglobulins"/>
    <property type="match status" value="1"/>
</dbReference>
<dbReference type="InterPro" id="IPR029031">
    <property type="entry name" value="Gingipain_N_sf"/>
</dbReference>
<dbReference type="Gene3D" id="2.60.40.4070">
    <property type="match status" value="1"/>
</dbReference>
<comment type="caution">
    <text evidence="3">The sequence shown here is derived from an EMBL/GenBank/DDBJ whole genome shotgun (WGS) entry which is preliminary data.</text>
</comment>
<dbReference type="InterPro" id="IPR013783">
    <property type="entry name" value="Ig-like_fold"/>
</dbReference>
<feature type="domain" description="Gingipain" evidence="2">
    <location>
        <begin position="403"/>
        <end position="764"/>
    </location>
</feature>
<protein>
    <submittedName>
        <fullName evidence="3">C25 family cysteine peptidase</fullName>
    </submittedName>
</protein>
<dbReference type="Gene3D" id="3.40.50.1460">
    <property type="match status" value="1"/>
</dbReference>
<reference evidence="3 4" key="1">
    <citation type="journal article" date="2013" name="Int. J. Syst. Evol. Microbiol.">
        <title>Marinoscillum luteum sp. nov., isolated from marine sediment.</title>
        <authorList>
            <person name="Cha I.T."/>
            <person name="Park S.J."/>
            <person name="Kim S.J."/>
            <person name="Kim J.G."/>
            <person name="Jung M.Y."/>
            <person name="Shin K.S."/>
            <person name="Kwon K.K."/>
            <person name="Yang S.H."/>
            <person name="Seo Y.S."/>
            <person name="Rhee S.K."/>
        </authorList>
    </citation>
    <scope>NUCLEOTIDE SEQUENCE [LARGE SCALE GENOMIC DNA]</scope>
    <source>
        <strain evidence="3 4">KCTC 23939</strain>
    </source>
</reference>
<evidence type="ECO:0000313" key="4">
    <source>
        <dbReference type="Proteomes" id="UP001610063"/>
    </source>
</evidence>
<dbReference type="SUPFAM" id="SSF52129">
    <property type="entry name" value="Caspase-like"/>
    <property type="match status" value="1"/>
</dbReference>
<evidence type="ECO:0000256" key="1">
    <source>
        <dbReference type="ARBA" id="ARBA00022729"/>
    </source>
</evidence>
<sequence length="1665" mass="184085">MWWTRVFLLGGCILLGLAVNAQTFGNEWINYEQSYYKIKIAKDGVYKVTADELAIAGVPVANIAVNRYQLFRRGEEVAIATQDTNNDGRLDSFEFYGKKSDGKADTELYVSPEAQPHTYYNLFSDTATYFLTWHLTNTSGKRMEFSSIKDATGLTAAPYHTDSQLKLQVGTYATGLRYGSTNEILSARYDYGEGWTGSNISKNASNTFNYTLSNVETTGPKPVLELVLTGVSSFEHVVDIRVGRNTNNLRTLATVTFDARYHKYYSGALEWSDVGASGELMVQVTPKGLSGQTDVISVSYVKVDYAQKFNHTSGAKTYNIGSTGAQRGYVKVPTSVASSLRVFDITNPVAPKSLATTAFSDRLEFVFPDLTIDRVLHAFEAPSAVPSISKATLTPLGVTSANYLLVTHPKLDQLVDGVNPVTAYVNYRKSSAGGGYDVLKVEISNLFDQFNYGDPSPLAIRNFVGYALNSGAPQYLFLIGKGTTVNHKYYRNNPQTTTLTHYVPTFGYPGSDLLFSVDTQAGNLAPQVATGRLNALNSGDVKAYLDKVMEMEAVPYDQLWRKNLIHLSGGQTAGELRSFENYILNFKSIAERDFLGGKASNINKNSTDAVKVINVAQEVNQGVSLITFFGHSSSIVTDIEIGRASNPADGYTNKGKYPVILVNGCNAGEIFTTSLTFGEDWMRTPNAGALAVMANSDFALSSSLKRWSDLFYQFAFATDETFGRSLGELTKLVSERFLEVYGTGGTEQSQVYQNVLQGDPAVKVFGAQSPDYEIQTLETFASAFGQERVLSNADSFQINIPVRNYGRSVRDSLKITIQRTFPDGSQETVSRYFERVLRQDTLSFTLYNDLESSNEGTNTFLIQLDPDNDVTELNEGNNMSNFELFIPKGNTIPLYPVDYSIIAEPVIRLLWQSANQLEQNRVYSLMVDTTATYNSPFLKNESLEGGLLMSYPLDLTSAPDSTTVYWRTRFSEARDNEDTSWVESSFTLVNDAAEGWAQVGAYQFEKDPLHGVSYDVNSKKLSFQETKTGIQINTHGVDSPNEYVDYQVIVDGINLLLTDNAADPTCKRLNAINAVVFDKESAQPYRPFGFLGTDVYDDLVCGRLPQMIHNFNESQVLGSTRYLDSIVSVIDNGDVVLLFSFDYVAFSKWDAQIKSSLNNIGIANATIEGLTDGQPVIFLGRKGDPVGSAVVVTSDGSAVPLKSQAIELVGLVTGKFTSGNLSSTLIGPAKRWQSFHYEVDGEPNDSWQFSVTGVSPTGQKDLIFSGSRSTEIDVSELDADLYPYMTLNFAFADDADQTPPNLKSWGVNYEYPAEGILVPEDYEIKEVAEGAGFSRNYLFTNISNAEFTDSLNVQVAVTNVTSGNRESENYRVAAPAPGDTTRIEVTKNTRGRTGYNNVLVSVQAPETELYTVNNMVNQLNALLVTEDEINPVLDVTFDGGYILDGDIVSPTPSILIRFKDDNEFLYKDDTSGITIELKSPCEACDYERVSFANPKVTYSPASESEDFEINYTPGPLEDGVYALRVQGTDESGNQSGEYPYEISFEVINESTITHFYPYPNPFSTQTRFVFTLTGSTMPDRIKIQIMTVTGRVVREITQDEIGPLRIGNNITQYAWDGRDEYGDQLANGVYLYKVFIRQNGEQIEHRNTNADRAFKHGFGKLYILR</sequence>
<dbReference type="Pfam" id="PF01364">
    <property type="entry name" value="Peptidase_C25"/>
    <property type="match status" value="1"/>
</dbReference>